<reference evidence="2 3" key="1">
    <citation type="submission" date="2014-10" db="EMBL/GenBank/DDBJ databases">
        <title>Draft genome of the hookworm Ancylostoma caninum.</title>
        <authorList>
            <person name="Mitreva M."/>
        </authorList>
    </citation>
    <scope>NUCLEOTIDE SEQUENCE [LARGE SCALE GENOMIC DNA]</scope>
    <source>
        <strain evidence="2 3">Baltimore</strain>
    </source>
</reference>
<dbReference type="Proteomes" id="UP000252519">
    <property type="component" value="Unassembled WGS sequence"/>
</dbReference>
<keyword evidence="3" id="KW-1185">Reference proteome</keyword>
<feature type="compositionally biased region" description="Low complexity" evidence="1">
    <location>
        <begin position="268"/>
        <end position="280"/>
    </location>
</feature>
<feature type="region of interest" description="Disordered" evidence="1">
    <location>
        <begin position="1"/>
        <end position="36"/>
    </location>
</feature>
<evidence type="ECO:0000313" key="2">
    <source>
        <dbReference type="EMBL" id="RCN34751.1"/>
    </source>
</evidence>
<feature type="compositionally biased region" description="Polar residues" evidence="1">
    <location>
        <begin position="148"/>
        <end position="164"/>
    </location>
</feature>
<feature type="compositionally biased region" description="Polar residues" evidence="1">
    <location>
        <begin position="204"/>
        <end position="223"/>
    </location>
</feature>
<feature type="compositionally biased region" description="Polar residues" evidence="1">
    <location>
        <begin position="1"/>
        <end position="13"/>
    </location>
</feature>
<gene>
    <name evidence="2" type="ORF">ANCCAN_19403</name>
</gene>
<evidence type="ECO:0000256" key="1">
    <source>
        <dbReference type="SAM" id="MobiDB-lite"/>
    </source>
</evidence>
<feature type="compositionally biased region" description="Polar residues" evidence="1">
    <location>
        <begin position="173"/>
        <end position="195"/>
    </location>
</feature>
<dbReference type="EMBL" id="JOJR01000744">
    <property type="protein sequence ID" value="RCN34751.1"/>
    <property type="molecule type" value="Genomic_DNA"/>
</dbReference>
<comment type="caution">
    <text evidence="2">The sequence shown here is derived from an EMBL/GenBank/DDBJ whole genome shotgun (WGS) entry which is preliminary data.</text>
</comment>
<organism evidence="2 3">
    <name type="scientific">Ancylostoma caninum</name>
    <name type="common">Dog hookworm</name>
    <dbReference type="NCBI Taxonomy" id="29170"/>
    <lineage>
        <taxon>Eukaryota</taxon>
        <taxon>Metazoa</taxon>
        <taxon>Ecdysozoa</taxon>
        <taxon>Nematoda</taxon>
        <taxon>Chromadorea</taxon>
        <taxon>Rhabditida</taxon>
        <taxon>Rhabditina</taxon>
        <taxon>Rhabditomorpha</taxon>
        <taxon>Strongyloidea</taxon>
        <taxon>Ancylostomatidae</taxon>
        <taxon>Ancylostomatinae</taxon>
        <taxon>Ancylostoma</taxon>
    </lineage>
</organism>
<sequence>MTNEGGTARSPSKQSKEKDSEAGKGDREPWRPLPSDLAETFNDALFVSIKQEPMEENCPLSDFSITTLNAIIPKSTNDCQSLQSAQSSQQTIPAEEESLAEPDTYCKGADVVPPLIPSEVSSTPAIAILTFSDVSSSHYADPVPMDTTAPQEQPTPQADTTSINRQREGAIICNSSPNDWAPSTASGSRNKNLKSATRAHKHSNLTSSVKAQRSPITSGNVNATYERPRGIMKKQNQRRPASTHSARRQAGPSSISERRDRPKVAKRNSSTPSSQQSNPSAKTAKSRRPERSQIKHSRGVQDYGCLHSCLRLLRNGCRRVGSVAVVGIGRPTVRHTEA</sequence>
<accession>A0A368FRA7</accession>
<feature type="compositionally biased region" description="Basic and acidic residues" evidence="1">
    <location>
        <begin position="14"/>
        <end position="30"/>
    </location>
</feature>
<name>A0A368FRA7_ANCCA</name>
<feature type="region of interest" description="Disordered" evidence="1">
    <location>
        <begin position="139"/>
        <end position="299"/>
    </location>
</feature>
<evidence type="ECO:0000313" key="3">
    <source>
        <dbReference type="Proteomes" id="UP000252519"/>
    </source>
</evidence>
<dbReference type="AlphaFoldDB" id="A0A368FRA7"/>
<protein>
    <submittedName>
        <fullName evidence="2">Uncharacterized protein</fullName>
    </submittedName>
</protein>
<proteinExistence type="predicted"/>